<dbReference type="PANTHER" id="PTHR43669:SF8">
    <property type="entry name" value="SHORT-CHAIN TYPE DEHYDROGENASE_REDUCTASE-RELATED"/>
    <property type="match status" value="1"/>
</dbReference>
<gene>
    <name evidence="3" type="ORF">ETSY2_15050</name>
</gene>
<dbReference type="Gene3D" id="3.40.50.720">
    <property type="entry name" value="NAD(P)-binding Rossmann-like Domain"/>
    <property type="match status" value="1"/>
</dbReference>
<organism evidence="3 4">
    <name type="scientific">Candidatus Entotheonella gemina</name>
    <dbReference type="NCBI Taxonomy" id="1429439"/>
    <lineage>
        <taxon>Bacteria</taxon>
        <taxon>Pseudomonadati</taxon>
        <taxon>Nitrospinota/Tectimicrobiota group</taxon>
        <taxon>Candidatus Tectimicrobiota</taxon>
        <taxon>Candidatus Entotheonellia</taxon>
        <taxon>Candidatus Entotheonellales</taxon>
        <taxon>Candidatus Entotheonellaceae</taxon>
        <taxon>Candidatus Entotheonella</taxon>
    </lineage>
</organism>
<proteinExistence type="inferred from homology"/>
<dbReference type="InterPro" id="IPR020904">
    <property type="entry name" value="Sc_DH/Rdtase_CS"/>
</dbReference>
<evidence type="ECO:0000313" key="4">
    <source>
        <dbReference type="Proteomes" id="UP000019140"/>
    </source>
</evidence>
<dbReference type="NCBIfam" id="NF005559">
    <property type="entry name" value="PRK07231.1"/>
    <property type="match status" value="1"/>
</dbReference>
<accession>W4M9F0</accession>
<evidence type="ECO:0000313" key="3">
    <source>
        <dbReference type="EMBL" id="ETX06785.1"/>
    </source>
</evidence>
<dbReference type="InterPro" id="IPR002347">
    <property type="entry name" value="SDR_fam"/>
</dbReference>
<dbReference type="InterPro" id="IPR036291">
    <property type="entry name" value="NAD(P)-bd_dom_sf"/>
</dbReference>
<dbReference type="GO" id="GO:0016491">
    <property type="term" value="F:oxidoreductase activity"/>
    <property type="evidence" value="ECO:0007669"/>
    <property type="project" value="UniProtKB-KW"/>
</dbReference>
<keyword evidence="4" id="KW-1185">Reference proteome</keyword>
<dbReference type="PANTHER" id="PTHR43669">
    <property type="entry name" value="5-KETO-D-GLUCONATE 5-REDUCTASE"/>
    <property type="match status" value="1"/>
</dbReference>
<dbReference type="PRINTS" id="PR00081">
    <property type="entry name" value="GDHRDH"/>
</dbReference>
<evidence type="ECO:0008006" key="5">
    <source>
        <dbReference type="Google" id="ProtNLM"/>
    </source>
</evidence>
<dbReference type="PRINTS" id="PR00080">
    <property type="entry name" value="SDRFAMILY"/>
</dbReference>
<dbReference type="PROSITE" id="PS00061">
    <property type="entry name" value="ADH_SHORT"/>
    <property type="match status" value="1"/>
</dbReference>
<comment type="similarity">
    <text evidence="1">Belongs to the short-chain dehydrogenases/reductases (SDR) family.</text>
</comment>
<dbReference type="Proteomes" id="UP000019140">
    <property type="component" value="Unassembled WGS sequence"/>
</dbReference>
<dbReference type="CDD" id="cd05233">
    <property type="entry name" value="SDR_c"/>
    <property type="match status" value="1"/>
</dbReference>
<dbReference type="Pfam" id="PF13561">
    <property type="entry name" value="adh_short_C2"/>
    <property type="match status" value="1"/>
</dbReference>
<dbReference type="AlphaFoldDB" id="W4M9F0"/>
<name>W4M9F0_9BACT</name>
<reference evidence="3 4" key="1">
    <citation type="journal article" date="2014" name="Nature">
        <title>An environmental bacterial taxon with a large and distinct metabolic repertoire.</title>
        <authorList>
            <person name="Wilson M.C."/>
            <person name="Mori T."/>
            <person name="Ruckert C."/>
            <person name="Uria A.R."/>
            <person name="Helf M.J."/>
            <person name="Takada K."/>
            <person name="Gernert C."/>
            <person name="Steffens U.A."/>
            <person name="Heycke N."/>
            <person name="Schmitt S."/>
            <person name="Rinke C."/>
            <person name="Helfrich E.J."/>
            <person name="Brachmann A.O."/>
            <person name="Gurgui C."/>
            <person name="Wakimoto T."/>
            <person name="Kracht M."/>
            <person name="Crusemann M."/>
            <person name="Hentschel U."/>
            <person name="Abe I."/>
            <person name="Matsunaga S."/>
            <person name="Kalinowski J."/>
            <person name="Takeyama H."/>
            <person name="Piel J."/>
        </authorList>
    </citation>
    <scope>NUCLEOTIDE SEQUENCE [LARGE SCALE GENOMIC DNA]</scope>
    <source>
        <strain evidence="4">TSY2</strain>
    </source>
</reference>
<dbReference type="FunFam" id="3.40.50.720:FF:000084">
    <property type="entry name" value="Short-chain dehydrogenase reductase"/>
    <property type="match status" value="1"/>
</dbReference>
<keyword evidence="2" id="KW-0560">Oxidoreductase</keyword>
<protein>
    <recommendedName>
        <fullName evidence="5">Short-chain dehydrogenase</fullName>
    </recommendedName>
</protein>
<dbReference type="EMBL" id="AZHX01000603">
    <property type="protein sequence ID" value="ETX06785.1"/>
    <property type="molecule type" value="Genomic_DNA"/>
</dbReference>
<dbReference type="SUPFAM" id="SSF51735">
    <property type="entry name" value="NAD(P)-binding Rossmann-fold domains"/>
    <property type="match status" value="1"/>
</dbReference>
<comment type="caution">
    <text evidence="3">The sequence shown here is derived from an EMBL/GenBank/DDBJ whole genome shotgun (WGS) entry which is preliminary data.</text>
</comment>
<sequence>MEFTDKTVFVTGAGSGIGQAAAELFGQKGAKVAVGDINAANAEATAQRIRQAGGEAMAVSVDVTQREQIDRAVGAVRQAYGPIGILVNNAGIAHRSTTIMDAGAEIWQRILSTNLKSVLLCTQAVVPHMIEQGGGRIVNTASTASKVPRLEIGPYCVSKAGVLHLTRCLAMELAEHRITVNAIGPGSVVTNLRENSGVPAGEARRDSQLNGEMEKFRIGIPLGRLGQPIDQAHAIVFLASDEAEYISGQCLFVDGLHGQC</sequence>
<evidence type="ECO:0000256" key="1">
    <source>
        <dbReference type="ARBA" id="ARBA00006484"/>
    </source>
</evidence>
<dbReference type="HOGENOM" id="CLU_010194_1_0_7"/>
<evidence type="ECO:0000256" key="2">
    <source>
        <dbReference type="ARBA" id="ARBA00023002"/>
    </source>
</evidence>